<comment type="caution">
    <text evidence="6">The sequence shown here is derived from an EMBL/GenBank/DDBJ whole genome shotgun (WGS) entry which is preliminary data.</text>
</comment>
<evidence type="ECO:0000313" key="6">
    <source>
        <dbReference type="EMBL" id="TCT07509.1"/>
    </source>
</evidence>
<dbReference type="PRINTS" id="PR00811">
    <property type="entry name" value="BCTERIALGSPD"/>
</dbReference>
<keyword evidence="7" id="KW-1185">Reference proteome</keyword>
<feature type="chain" id="PRO_5020461865" evidence="2">
    <location>
        <begin position="28"/>
        <end position="502"/>
    </location>
</feature>
<organism evidence="6 7">
    <name type="scientific">Aquabacter spiritensis</name>
    <dbReference type="NCBI Taxonomy" id="933073"/>
    <lineage>
        <taxon>Bacteria</taxon>
        <taxon>Pseudomonadati</taxon>
        <taxon>Pseudomonadota</taxon>
        <taxon>Alphaproteobacteria</taxon>
        <taxon>Hyphomicrobiales</taxon>
        <taxon>Xanthobacteraceae</taxon>
        <taxon>Aquabacter</taxon>
    </lineage>
</organism>
<dbReference type="InterPro" id="IPR050810">
    <property type="entry name" value="Bact_Secretion_Sys_Channel"/>
</dbReference>
<dbReference type="InterPro" id="IPR001775">
    <property type="entry name" value="GspD/PilQ"/>
</dbReference>
<sequence length="502" mass="51707">MTNSLRPARAAWLAACLLVLAAPAAQAQDRSLFSTASTASTGFEGLAASPPAPAPAPAQVRRVDVAFGRSTVVDLPSAARDAYVANPGIANAVVQTARRLYVTGIGEGATTIIVSNAQGQQIALIEVRVARDTGALSDALRAALPEAKVTARFSGANVVLSGVVASALEATLAADIAGGFLPPEGKVVNALALRGKEQVMLRVTVAEIQRNVLKQLGINADGAWKIGDVAVAALMNNPYGVAGQALTNSFVSIGNSDGVATLRAMEQAGVARTLAEPNLTAISGETATFMAGGEVPIPTGITCSTTNVCQPSIEFKKFGVSLTFSPVVLSAGRISLRVATEVSEVDPNSRLVVPAAGNQSLTIPGFRLRKSETTVELPSGGTLVTAGLIQENGRQAITGIPGAMEIPVLGTLFRSRDYMRQETELMILVTPILARAVAAPQAARPTDGFADAPDIRGNFLGQVNRVTGRDAPAVLRETATPALPNAPPPPAAFYGHTGFIID</sequence>
<accession>A0A4R3M5H8</accession>
<dbReference type="InterPro" id="IPR004846">
    <property type="entry name" value="T2SS/T3SS_dom"/>
</dbReference>
<dbReference type="GO" id="GO:0009306">
    <property type="term" value="P:protein secretion"/>
    <property type="evidence" value="ECO:0007669"/>
    <property type="project" value="InterPro"/>
</dbReference>
<reference evidence="6 7" key="1">
    <citation type="submission" date="2019-03" db="EMBL/GenBank/DDBJ databases">
        <title>Genomic Encyclopedia of Type Strains, Phase IV (KMG-IV): sequencing the most valuable type-strain genomes for metagenomic binning, comparative biology and taxonomic classification.</title>
        <authorList>
            <person name="Goeker M."/>
        </authorList>
    </citation>
    <scope>NUCLEOTIDE SEQUENCE [LARGE SCALE GENOMIC DNA]</scope>
    <source>
        <strain evidence="6 7">DSM 9035</strain>
    </source>
</reference>
<dbReference type="Proteomes" id="UP000294664">
    <property type="component" value="Unassembled WGS sequence"/>
</dbReference>
<name>A0A4R3M5H8_9HYPH</name>
<feature type="domain" description="BON" evidence="4">
    <location>
        <begin position="135"/>
        <end position="194"/>
    </location>
</feature>
<dbReference type="PANTHER" id="PTHR30332">
    <property type="entry name" value="PROBABLE GENERAL SECRETION PATHWAY PROTEIN D"/>
    <property type="match status" value="1"/>
</dbReference>
<dbReference type="Pfam" id="PF13629">
    <property type="entry name" value="T2SS-T3SS_pil_N"/>
    <property type="match status" value="1"/>
</dbReference>
<evidence type="ECO:0000259" key="3">
    <source>
        <dbReference type="Pfam" id="PF00263"/>
    </source>
</evidence>
<evidence type="ECO:0000259" key="5">
    <source>
        <dbReference type="Pfam" id="PF13629"/>
    </source>
</evidence>
<dbReference type="GO" id="GO:0015627">
    <property type="term" value="C:type II protein secretion system complex"/>
    <property type="evidence" value="ECO:0007669"/>
    <property type="project" value="TreeGrafter"/>
</dbReference>
<dbReference type="Pfam" id="PF00263">
    <property type="entry name" value="Secretin"/>
    <property type="match status" value="1"/>
</dbReference>
<dbReference type="AlphaFoldDB" id="A0A4R3M5H8"/>
<dbReference type="RefSeq" id="WP_132028262.1">
    <property type="nucleotide sequence ID" value="NZ_SMAI01000001.1"/>
</dbReference>
<comment type="similarity">
    <text evidence="1">Belongs to the bacterial secretin family.</text>
</comment>
<dbReference type="Pfam" id="PF04972">
    <property type="entry name" value="BON"/>
    <property type="match status" value="1"/>
</dbReference>
<dbReference type="PANTHER" id="PTHR30332:SF17">
    <property type="entry name" value="TYPE IV PILIATION SYSTEM PROTEIN DR_0774-RELATED"/>
    <property type="match status" value="1"/>
</dbReference>
<dbReference type="InterPro" id="IPR007055">
    <property type="entry name" value="BON_dom"/>
</dbReference>
<feature type="signal peptide" evidence="2">
    <location>
        <begin position="1"/>
        <end position="27"/>
    </location>
</feature>
<evidence type="ECO:0000256" key="2">
    <source>
        <dbReference type="SAM" id="SignalP"/>
    </source>
</evidence>
<evidence type="ECO:0000259" key="4">
    <source>
        <dbReference type="Pfam" id="PF04972"/>
    </source>
</evidence>
<protein>
    <submittedName>
        <fullName evidence="6">Pilus assembly protein CpaC</fullName>
    </submittedName>
</protein>
<keyword evidence="2" id="KW-0732">Signal</keyword>
<dbReference type="EMBL" id="SMAI01000001">
    <property type="protein sequence ID" value="TCT07509.1"/>
    <property type="molecule type" value="Genomic_DNA"/>
</dbReference>
<dbReference type="OrthoDB" id="9775455at2"/>
<proteinExistence type="inferred from homology"/>
<dbReference type="InterPro" id="IPR032789">
    <property type="entry name" value="T2SS-T3SS_pil_N"/>
</dbReference>
<evidence type="ECO:0000313" key="7">
    <source>
        <dbReference type="Proteomes" id="UP000294664"/>
    </source>
</evidence>
<gene>
    <name evidence="6" type="ORF">EDC64_10126</name>
</gene>
<feature type="domain" description="Pilus formation protein N-terminal" evidence="5">
    <location>
        <begin position="61"/>
        <end position="130"/>
    </location>
</feature>
<evidence type="ECO:0000256" key="1">
    <source>
        <dbReference type="RuleBase" id="RU004003"/>
    </source>
</evidence>
<feature type="domain" description="Type II/III secretion system secretin-like" evidence="3">
    <location>
        <begin position="264"/>
        <end position="433"/>
    </location>
</feature>